<reference evidence="1" key="1">
    <citation type="submission" date="2019-10" db="EMBL/GenBank/DDBJ databases">
        <authorList>
            <consortium name="DOE Joint Genome Institute"/>
            <person name="Kuo A."/>
            <person name="Miyauchi S."/>
            <person name="Kiss E."/>
            <person name="Drula E."/>
            <person name="Kohler A."/>
            <person name="Sanchez-Garcia M."/>
            <person name="Andreopoulos B."/>
            <person name="Barry K.W."/>
            <person name="Bonito G."/>
            <person name="Buee M."/>
            <person name="Carver A."/>
            <person name="Chen C."/>
            <person name="Cichocki N."/>
            <person name="Clum A."/>
            <person name="Culley D."/>
            <person name="Crous P.W."/>
            <person name="Fauchery L."/>
            <person name="Girlanda M."/>
            <person name="Hayes R."/>
            <person name="Keri Z."/>
            <person name="Labutti K."/>
            <person name="Lipzen A."/>
            <person name="Lombard V."/>
            <person name="Magnuson J."/>
            <person name="Maillard F."/>
            <person name="Morin E."/>
            <person name="Murat C."/>
            <person name="Nolan M."/>
            <person name="Ohm R."/>
            <person name="Pangilinan J."/>
            <person name="Pereira M."/>
            <person name="Perotto S."/>
            <person name="Peter M."/>
            <person name="Riley R."/>
            <person name="Sitrit Y."/>
            <person name="Stielow B."/>
            <person name="Szollosi G."/>
            <person name="Zifcakova L."/>
            <person name="Stursova M."/>
            <person name="Spatafora J.W."/>
            <person name="Tedersoo L."/>
            <person name="Vaario L.-M."/>
            <person name="Yamada A."/>
            <person name="Yan M."/>
            <person name="Wang P."/>
            <person name="Xu J."/>
            <person name="Bruns T."/>
            <person name="Baldrian P."/>
            <person name="Vilgalys R."/>
            <person name="Henrissat B."/>
            <person name="Grigoriev I.V."/>
            <person name="Hibbett D."/>
            <person name="Nagy L.G."/>
            <person name="Martin F.M."/>
        </authorList>
    </citation>
    <scope>NUCLEOTIDE SEQUENCE</scope>
    <source>
        <strain evidence="1">P2</strain>
    </source>
</reference>
<reference evidence="1" key="2">
    <citation type="journal article" date="2020" name="Nat. Commun.">
        <title>Large-scale genome sequencing of mycorrhizal fungi provides insights into the early evolution of symbiotic traits.</title>
        <authorList>
            <person name="Miyauchi S."/>
            <person name="Kiss E."/>
            <person name="Kuo A."/>
            <person name="Drula E."/>
            <person name="Kohler A."/>
            <person name="Sanchez-Garcia M."/>
            <person name="Morin E."/>
            <person name="Andreopoulos B."/>
            <person name="Barry K.W."/>
            <person name="Bonito G."/>
            <person name="Buee M."/>
            <person name="Carver A."/>
            <person name="Chen C."/>
            <person name="Cichocki N."/>
            <person name="Clum A."/>
            <person name="Culley D."/>
            <person name="Crous P.W."/>
            <person name="Fauchery L."/>
            <person name="Girlanda M."/>
            <person name="Hayes R.D."/>
            <person name="Keri Z."/>
            <person name="LaButti K."/>
            <person name="Lipzen A."/>
            <person name="Lombard V."/>
            <person name="Magnuson J."/>
            <person name="Maillard F."/>
            <person name="Murat C."/>
            <person name="Nolan M."/>
            <person name="Ohm R.A."/>
            <person name="Pangilinan J."/>
            <person name="Pereira M.F."/>
            <person name="Perotto S."/>
            <person name="Peter M."/>
            <person name="Pfister S."/>
            <person name="Riley R."/>
            <person name="Sitrit Y."/>
            <person name="Stielow J.B."/>
            <person name="Szollosi G."/>
            <person name="Zifcakova L."/>
            <person name="Stursova M."/>
            <person name="Spatafora J.W."/>
            <person name="Tedersoo L."/>
            <person name="Vaario L.M."/>
            <person name="Yamada A."/>
            <person name="Yan M."/>
            <person name="Wang P."/>
            <person name="Xu J."/>
            <person name="Bruns T."/>
            <person name="Baldrian P."/>
            <person name="Vilgalys R."/>
            <person name="Dunand C."/>
            <person name="Henrissat B."/>
            <person name="Grigoriev I.V."/>
            <person name="Hibbett D."/>
            <person name="Nagy L.G."/>
            <person name="Martin F.M."/>
        </authorList>
    </citation>
    <scope>NUCLEOTIDE SEQUENCE</scope>
    <source>
        <strain evidence="1">P2</strain>
    </source>
</reference>
<protein>
    <submittedName>
        <fullName evidence="1">SH3-domain-containing protein</fullName>
    </submittedName>
</protein>
<proteinExistence type="predicted"/>
<organism evidence="1 2">
    <name type="scientific">Thelephora ganbajun</name>
    <name type="common">Ganba fungus</name>
    <dbReference type="NCBI Taxonomy" id="370292"/>
    <lineage>
        <taxon>Eukaryota</taxon>
        <taxon>Fungi</taxon>
        <taxon>Dikarya</taxon>
        <taxon>Basidiomycota</taxon>
        <taxon>Agaricomycotina</taxon>
        <taxon>Agaricomycetes</taxon>
        <taxon>Thelephorales</taxon>
        <taxon>Thelephoraceae</taxon>
        <taxon>Thelephora</taxon>
    </lineage>
</organism>
<dbReference type="EMBL" id="MU117987">
    <property type="protein sequence ID" value="KAF9650244.1"/>
    <property type="molecule type" value="Genomic_DNA"/>
</dbReference>
<keyword evidence="2" id="KW-1185">Reference proteome</keyword>
<comment type="caution">
    <text evidence="1">The sequence shown here is derived from an EMBL/GenBank/DDBJ whole genome shotgun (WGS) entry which is preliminary data.</text>
</comment>
<evidence type="ECO:0000313" key="1">
    <source>
        <dbReference type="EMBL" id="KAF9650244.1"/>
    </source>
</evidence>
<sequence length="231" mass="24849">MSDSTFVFHIVSQTRANIDFLQAQGYLTIEDAASIQSKLPAATVGTSERSASPPVPILQPYNPAPSHQPHPPNPPQPPQPTPRYPRARALWAYNEDERELNDLTMFVGDIIDIVEETNADWWTGRNRGKRGLFPSNYVQKLPPEASSQPYQGKSYGAPGYTNYGNHPPPQQTNPGDNAPAVNSVGLQPDEGQDKKKNKFGKFGNTVAHSAAGGLGFGAGAAVGSGIINALF</sequence>
<evidence type="ECO:0000313" key="2">
    <source>
        <dbReference type="Proteomes" id="UP000886501"/>
    </source>
</evidence>
<name>A0ACB6ZL41_THEGA</name>
<accession>A0ACB6ZL41</accession>
<gene>
    <name evidence="1" type="ORF">BDM02DRAFT_3112492</name>
</gene>
<dbReference type="Proteomes" id="UP000886501">
    <property type="component" value="Unassembled WGS sequence"/>
</dbReference>